<dbReference type="InterPro" id="IPR036877">
    <property type="entry name" value="SUI1_dom_sf"/>
</dbReference>
<evidence type="ECO:0000259" key="4">
    <source>
        <dbReference type="PROSITE" id="PS50296"/>
    </source>
</evidence>
<evidence type="ECO:0000313" key="5">
    <source>
        <dbReference type="EMBL" id="PZR04856.1"/>
    </source>
</evidence>
<gene>
    <name evidence="5" type="ORF">DI536_33460</name>
</gene>
<evidence type="ECO:0000256" key="1">
    <source>
        <dbReference type="ARBA" id="ARBA00022845"/>
    </source>
</evidence>
<evidence type="ECO:0000256" key="3">
    <source>
        <dbReference type="SAM" id="MobiDB-lite"/>
    </source>
</evidence>
<keyword evidence="2" id="KW-0648">Protein biosynthesis</keyword>
<dbReference type="CDD" id="cd11567">
    <property type="entry name" value="YciH_like"/>
    <property type="match status" value="1"/>
</dbReference>
<dbReference type="Proteomes" id="UP000249061">
    <property type="component" value="Unassembled WGS sequence"/>
</dbReference>
<dbReference type="SUPFAM" id="SSF55159">
    <property type="entry name" value="eIF1-like"/>
    <property type="match status" value="1"/>
</dbReference>
<dbReference type="EMBL" id="QFQP01000051">
    <property type="protein sequence ID" value="PZR04856.1"/>
    <property type="molecule type" value="Genomic_DNA"/>
</dbReference>
<dbReference type="InterPro" id="IPR005872">
    <property type="entry name" value="SUI1_arc_bac"/>
</dbReference>
<feature type="compositionally biased region" description="Basic and acidic residues" evidence="3">
    <location>
        <begin position="28"/>
        <end position="38"/>
    </location>
</feature>
<proteinExistence type="predicted"/>
<dbReference type="InterPro" id="IPR001950">
    <property type="entry name" value="SUI1"/>
</dbReference>
<accession>A0A2W5SZ30</accession>
<keyword evidence="1" id="KW-0810">Translation regulation</keyword>
<evidence type="ECO:0000313" key="6">
    <source>
        <dbReference type="Proteomes" id="UP000249061"/>
    </source>
</evidence>
<evidence type="ECO:0000256" key="2">
    <source>
        <dbReference type="ARBA" id="ARBA00022917"/>
    </source>
</evidence>
<comment type="caution">
    <text evidence="5">The sequence shown here is derived from an EMBL/GenBank/DDBJ whole genome shotgun (WGS) entry which is preliminary data.</text>
</comment>
<protein>
    <submittedName>
        <fullName evidence="5">Translation initiation factor</fullName>
    </submittedName>
</protein>
<dbReference type="PROSITE" id="PS50296">
    <property type="entry name" value="SUI1"/>
    <property type="match status" value="1"/>
</dbReference>
<feature type="domain" description="SUI1" evidence="4">
    <location>
        <begin position="40"/>
        <end position="106"/>
    </location>
</feature>
<reference evidence="5 6" key="1">
    <citation type="submission" date="2017-08" db="EMBL/GenBank/DDBJ databases">
        <title>Infants hospitalized years apart are colonized by the same room-sourced microbial strains.</title>
        <authorList>
            <person name="Brooks B."/>
            <person name="Olm M.R."/>
            <person name="Firek B.A."/>
            <person name="Baker R."/>
            <person name="Thomas B.C."/>
            <person name="Morowitz M.J."/>
            <person name="Banfield J.F."/>
        </authorList>
    </citation>
    <scope>NUCLEOTIDE SEQUENCE [LARGE SCALE GENOMIC DNA]</scope>
    <source>
        <strain evidence="5">S2_003_000_R2_14</strain>
    </source>
</reference>
<dbReference type="GO" id="GO:0003743">
    <property type="term" value="F:translation initiation factor activity"/>
    <property type="evidence" value="ECO:0007669"/>
    <property type="project" value="UniProtKB-KW"/>
</dbReference>
<dbReference type="GO" id="GO:0006417">
    <property type="term" value="P:regulation of translation"/>
    <property type="evidence" value="ECO:0007669"/>
    <property type="project" value="UniProtKB-KW"/>
</dbReference>
<keyword evidence="5" id="KW-0396">Initiation factor</keyword>
<sequence>MSDDKKPFNNPFGALGGLREALPAQPPRPEKEKKGPARAVVRMERTGRGGKEVTVVEHLELSLVEREKWLKELKGALGCGGTLEGDALVLQGDLRERTGKWLEKKGVRKVTLG</sequence>
<dbReference type="Pfam" id="PF01253">
    <property type="entry name" value="SUI1"/>
    <property type="match status" value="1"/>
</dbReference>
<dbReference type="AlphaFoldDB" id="A0A2W5SZ30"/>
<name>A0A2W5SZ30_9BACT</name>
<organism evidence="5 6">
    <name type="scientific">Archangium gephyra</name>
    <dbReference type="NCBI Taxonomy" id="48"/>
    <lineage>
        <taxon>Bacteria</taxon>
        <taxon>Pseudomonadati</taxon>
        <taxon>Myxococcota</taxon>
        <taxon>Myxococcia</taxon>
        <taxon>Myxococcales</taxon>
        <taxon>Cystobacterineae</taxon>
        <taxon>Archangiaceae</taxon>
        <taxon>Archangium</taxon>
    </lineage>
</organism>
<dbReference type="Gene3D" id="3.30.780.10">
    <property type="entry name" value="SUI1-like domain"/>
    <property type="match status" value="1"/>
</dbReference>
<feature type="region of interest" description="Disordered" evidence="3">
    <location>
        <begin position="1"/>
        <end position="38"/>
    </location>
</feature>